<accession>A0A2W4WZQ7</accession>
<gene>
    <name evidence="2" type="ORF">DCF15_19035</name>
</gene>
<dbReference type="Proteomes" id="UP000249794">
    <property type="component" value="Unassembled WGS sequence"/>
</dbReference>
<organism evidence="2 3">
    <name type="scientific">Phormidesmis priestleyi</name>
    <dbReference type="NCBI Taxonomy" id="268141"/>
    <lineage>
        <taxon>Bacteria</taxon>
        <taxon>Bacillati</taxon>
        <taxon>Cyanobacteriota</taxon>
        <taxon>Cyanophyceae</taxon>
        <taxon>Leptolyngbyales</taxon>
        <taxon>Leptolyngbyaceae</taxon>
        <taxon>Phormidesmis</taxon>
    </lineage>
</organism>
<dbReference type="InterPro" id="IPR057727">
    <property type="entry name" value="WCX_dom"/>
</dbReference>
<evidence type="ECO:0000313" key="3">
    <source>
        <dbReference type="Proteomes" id="UP000249794"/>
    </source>
</evidence>
<name>A0A2W4WZQ7_9CYAN</name>
<dbReference type="AlphaFoldDB" id="A0A2W4WZQ7"/>
<proteinExistence type="predicted"/>
<dbReference type="Pfam" id="PF25583">
    <property type="entry name" value="WCX"/>
    <property type="match status" value="1"/>
</dbReference>
<sequence>MPRKTYSVSFSSDKQADAFDAIAQKLRLNRSALVQAIADGEYGIVPLSTEAQAALIAAVVALQNEASEHTAALIELLQKLPLTQPLQETLNSLDNRDASWVGQAKVFIAQKKPFKLVYHGKERLIRYAEVVHRDNREYLHCWVDEPGQQPDLPELSHNRLFFVGETAQLKPSKAQWQSEGLDSIVVQFRVSFTYRPKAEDQQIQEVEAVSVDGQSWTRVTQRVTNLLWFFQRISRYGDRCVVESPEGVSDLYRSQLKNTLALYEQR</sequence>
<reference evidence="2 3" key="2">
    <citation type="submission" date="2018-06" db="EMBL/GenBank/DDBJ databases">
        <title>Metagenomic assembly of (sub)arctic Cyanobacteria and their associated microbiome from non-axenic cultures.</title>
        <authorList>
            <person name="Baurain D."/>
        </authorList>
    </citation>
    <scope>NUCLEOTIDE SEQUENCE [LARGE SCALE GENOMIC DNA]</scope>
    <source>
        <strain evidence="2">ULC027bin1</strain>
    </source>
</reference>
<evidence type="ECO:0000313" key="2">
    <source>
        <dbReference type="EMBL" id="PZO47429.1"/>
    </source>
</evidence>
<comment type="caution">
    <text evidence="2">The sequence shown here is derived from an EMBL/GenBank/DDBJ whole genome shotgun (WGS) entry which is preliminary data.</text>
</comment>
<protein>
    <recommendedName>
        <fullName evidence="1">WCX domain-containing protein</fullName>
    </recommendedName>
</protein>
<reference evidence="3" key="1">
    <citation type="submission" date="2018-04" db="EMBL/GenBank/DDBJ databases">
        <authorList>
            <person name="Cornet L."/>
        </authorList>
    </citation>
    <scope>NUCLEOTIDE SEQUENCE [LARGE SCALE GENOMIC DNA]</scope>
</reference>
<dbReference type="EMBL" id="QBMP01000274">
    <property type="protein sequence ID" value="PZO47429.1"/>
    <property type="molecule type" value="Genomic_DNA"/>
</dbReference>
<evidence type="ECO:0000259" key="1">
    <source>
        <dbReference type="Pfam" id="PF25583"/>
    </source>
</evidence>
<feature type="domain" description="WCX" evidence="1">
    <location>
        <begin position="198"/>
        <end position="259"/>
    </location>
</feature>